<proteinExistence type="predicted"/>
<evidence type="ECO:0000256" key="1">
    <source>
        <dbReference type="SAM" id="MobiDB-lite"/>
    </source>
</evidence>
<feature type="compositionally biased region" description="Basic and acidic residues" evidence="1">
    <location>
        <begin position="250"/>
        <end position="259"/>
    </location>
</feature>
<organism evidence="3 4">
    <name type="scientific">Aurantimonas aggregata</name>
    <dbReference type="NCBI Taxonomy" id="2047720"/>
    <lineage>
        <taxon>Bacteria</taxon>
        <taxon>Pseudomonadati</taxon>
        <taxon>Pseudomonadota</taxon>
        <taxon>Alphaproteobacteria</taxon>
        <taxon>Hyphomicrobiales</taxon>
        <taxon>Aurantimonadaceae</taxon>
        <taxon>Aurantimonas</taxon>
    </lineage>
</organism>
<dbReference type="AlphaFoldDB" id="A0A6L9MHN8"/>
<evidence type="ECO:0000256" key="2">
    <source>
        <dbReference type="SAM" id="Phobius"/>
    </source>
</evidence>
<accession>A0A6L9MHN8</accession>
<feature type="transmembrane region" description="Helical" evidence="2">
    <location>
        <begin position="12"/>
        <end position="32"/>
    </location>
</feature>
<keyword evidence="2" id="KW-0472">Membrane</keyword>
<feature type="region of interest" description="Disordered" evidence="1">
    <location>
        <begin position="238"/>
        <end position="265"/>
    </location>
</feature>
<keyword evidence="2" id="KW-1133">Transmembrane helix</keyword>
<protein>
    <submittedName>
        <fullName evidence="3">Uncharacterized protein</fullName>
    </submittedName>
</protein>
<keyword evidence="4" id="KW-1185">Reference proteome</keyword>
<feature type="transmembrane region" description="Helical" evidence="2">
    <location>
        <begin position="313"/>
        <end position="338"/>
    </location>
</feature>
<evidence type="ECO:0000313" key="3">
    <source>
        <dbReference type="EMBL" id="NDV87052.1"/>
    </source>
</evidence>
<sequence>MSSRPAVRVVDVFSCGAVRALAAVVALILLGLSHPVEGSYRILGELNKSAILVPCGADGETGRSLKWAFVCPDSEPVADYARNICELTVEPHSTSDSGFGMLCQHFLRHMSSRALEMGVIQVGNNEALLTTAKKQPVRIIHSINWIRAENLFRLNTRYKVIVAVVTKSFYFCDPRGCLALVCDGEPDEVMYVIGGDPGAWGLNVNAINRYNRPVFEFGGSSLNPKRLVGHGDHPTSFYQRPNESDGANEYENRLNERPDGLPPSDFSRSRTGISRKFLGYQIVALTLLSLCFAALGGLSFAKAFDNRNRDRKWYLAAGGSVLLSIGLACLGWVGFLFLCDTGVVCT</sequence>
<reference evidence="3 4" key="1">
    <citation type="submission" date="2020-01" db="EMBL/GenBank/DDBJ databases">
        <title>Genomes of bacteria type strains.</title>
        <authorList>
            <person name="Chen J."/>
            <person name="Zhu S."/>
            <person name="Chen J."/>
        </authorList>
    </citation>
    <scope>NUCLEOTIDE SEQUENCE [LARGE SCALE GENOMIC DNA]</scope>
    <source>
        <strain evidence="3 4">KCTC 52919</strain>
    </source>
</reference>
<comment type="caution">
    <text evidence="3">The sequence shown here is derived from an EMBL/GenBank/DDBJ whole genome shotgun (WGS) entry which is preliminary data.</text>
</comment>
<feature type="transmembrane region" description="Helical" evidence="2">
    <location>
        <begin position="277"/>
        <end position="301"/>
    </location>
</feature>
<gene>
    <name evidence="3" type="ORF">GTW51_10095</name>
</gene>
<evidence type="ECO:0000313" key="4">
    <source>
        <dbReference type="Proteomes" id="UP000476332"/>
    </source>
</evidence>
<dbReference type="Proteomes" id="UP000476332">
    <property type="component" value="Unassembled WGS sequence"/>
</dbReference>
<keyword evidence="2" id="KW-0812">Transmembrane</keyword>
<name>A0A6L9MHN8_9HYPH</name>
<dbReference type="EMBL" id="JAAAMJ010000006">
    <property type="protein sequence ID" value="NDV87052.1"/>
    <property type="molecule type" value="Genomic_DNA"/>
</dbReference>